<evidence type="ECO:0000313" key="2">
    <source>
        <dbReference type="EMBL" id="VEU63127.1"/>
    </source>
</evidence>
<protein>
    <submittedName>
        <fullName evidence="2">Uncharacterized protein</fullName>
    </submittedName>
</protein>
<sequence length="218" mass="25416">MKHLATNYLKRKIVLISLLVLLTLMFTFQLVMIKNFLNWIDYEYKWIQAGELSKTWTIARVEKEAPALQLKPLFLVLNTIFLLMVFSAMLLVAFSLYTLFKNLYNGDLYLKIVNYLVPIMFVLLFFILTLQPAEVNQENILKIEDDYGVVVDAPVKTSGGQLSYLLTWLALFFGFINIFLIIISRKSFGYLTNDQILAKKRNEVDELKLRIQNILENN</sequence>
<dbReference type="AlphaFoldDB" id="A0A449ADS7"/>
<keyword evidence="1" id="KW-1133">Transmembrane helix</keyword>
<proteinExistence type="predicted"/>
<dbReference type="OrthoDB" id="401348at2"/>
<keyword evidence="1" id="KW-0812">Transmembrane</keyword>
<feature type="transmembrane region" description="Helical" evidence="1">
    <location>
        <begin position="12"/>
        <end position="33"/>
    </location>
</feature>
<feature type="transmembrane region" description="Helical" evidence="1">
    <location>
        <begin position="73"/>
        <end position="100"/>
    </location>
</feature>
<keyword evidence="3" id="KW-1185">Reference proteome</keyword>
<organism evidence="2 3">
    <name type="scientific">Mycoplasmopsis bovirhinis</name>
    <dbReference type="NCBI Taxonomy" id="29553"/>
    <lineage>
        <taxon>Bacteria</taxon>
        <taxon>Bacillati</taxon>
        <taxon>Mycoplasmatota</taxon>
        <taxon>Mycoplasmoidales</taxon>
        <taxon>Metamycoplasmataceae</taxon>
        <taxon>Mycoplasmopsis</taxon>
    </lineage>
</organism>
<gene>
    <name evidence="2" type="ORF">NCTC10118_00306</name>
</gene>
<dbReference type="Proteomes" id="UP000289952">
    <property type="component" value="Chromosome"/>
</dbReference>
<dbReference type="RefSeq" id="WP_129621331.1">
    <property type="nucleotide sequence ID" value="NZ_LR214972.1"/>
</dbReference>
<name>A0A449ADS7_9BACT</name>
<evidence type="ECO:0000256" key="1">
    <source>
        <dbReference type="SAM" id="Phobius"/>
    </source>
</evidence>
<evidence type="ECO:0000313" key="3">
    <source>
        <dbReference type="Proteomes" id="UP000289952"/>
    </source>
</evidence>
<dbReference type="EMBL" id="LR214972">
    <property type="protein sequence ID" value="VEU63127.1"/>
    <property type="molecule type" value="Genomic_DNA"/>
</dbReference>
<keyword evidence="1" id="KW-0472">Membrane</keyword>
<reference evidence="2 3" key="1">
    <citation type="submission" date="2019-01" db="EMBL/GenBank/DDBJ databases">
        <authorList>
            <consortium name="Pathogen Informatics"/>
        </authorList>
    </citation>
    <scope>NUCLEOTIDE SEQUENCE [LARGE SCALE GENOMIC DNA]</scope>
    <source>
        <strain evidence="2 3">NCTC10118</strain>
    </source>
</reference>
<accession>A0A449ADS7</accession>
<feature type="transmembrane region" description="Helical" evidence="1">
    <location>
        <begin position="162"/>
        <end position="183"/>
    </location>
</feature>
<feature type="transmembrane region" description="Helical" evidence="1">
    <location>
        <begin position="112"/>
        <end position="130"/>
    </location>
</feature>